<dbReference type="GO" id="GO:0005829">
    <property type="term" value="C:cytosol"/>
    <property type="evidence" value="ECO:0007669"/>
    <property type="project" value="TreeGrafter"/>
</dbReference>
<dbReference type="InterPro" id="IPR029069">
    <property type="entry name" value="HotDog_dom_sf"/>
</dbReference>
<dbReference type="KEGG" id="pxi:J5O05_00905"/>
<reference evidence="5" key="1">
    <citation type="submission" date="2021-03" db="EMBL/GenBank/DDBJ databases">
        <title>Complete Genome of Pseudoalteromonas xiamenensis STKMTI.2, a new potential marine bacterium producing anti-Vibrio compounds.</title>
        <authorList>
            <person name="Handayani D.P."/>
            <person name="Isnansetyo A."/>
            <person name="Istiqomah I."/>
            <person name="Jumina J."/>
        </authorList>
    </citation>
    <scope>NUCLEOTIDE SEQUENCE</scope>
    <source>
        <strain evidence="5">STKMTI.2</strain>
    </source>
</reference>
<dbReference type="PROSITE" id="PS51770">
    <property type="entry name" value="HOTDOG_ACOT"/>
    <property type="match status" value="1"/>
</dbReference>
<evidence type="ECO:0000313" key="5">
    <source>
        <dbReference type="EMBL" id="QTH71573.1"/>
    </source>
</evidence>
<gene>
    <name evidence="5" type="ORF">J5O05_00905</name>
</gene>
<dbReference type="RefSeq" id="WP_208843199.1">
    <property type="nucleotide sequence ID" value="NZ_CP072133.1"/>
</dbReference>
<dbReference type="GO" id="GO:0006637">
    <property type="term" value="P:acyl-CoA metabolic process"/>
    <property type="evidence" value="ECO:0007669"/>
    <property type="project" value="TreeGrafter"/>
</dbReference>
<dbReference type="GO" id="GO:0052816">
    <property type="term" value="F:long-chain fatty acyl-CoA hydrolase activity"/>
    <property type="evidence" value="ECO:0007669"/>
    <property type="project" value="TreeGrafter"/>
</dbReference>
<dbReference type="PANTHER" id="PTHR11049:SF16">
    <property type="entry name" value="PROTEIN VDLD"/>
    <property type="match status" value="1"/>
</dbReference>
<protein>
    <submittedName>
        <fullName evidence="5">Acyl-CoA thioesterase</fullName>
    </submittedName>
</protein>
<comment type="similarity">
    <text evidence="1">Belongs to the acyl coenzyme A hydrolase family.</text>
</comment>
<dbReference type="Gene3D" id="3.10.129.10">
    <property type="entry name" value="Hotdog Thioesterase"/>
    <property type="match status" value="1"/>
</dbReference>
<dbReference type="AlphaFoldDB" id="A0A975HL01"/>
<organism evidence="5 6">
    <name type="scientific">Pseudoalteromonas xiamenensis</name>
    <dbReference type="NCBI Taxonomy" id="882626"/>
    <lineage>
        <taxon>Bacteria</taxon>
        <taxon>Pseudomonadati</taxon>
        <taxon>Pseudomonadota</taxon>
        <taxon>Gammaproteobacteria</taxon>
        <taxon>Alteromonadales</taxon>
        <taxon>Pseudoalteromonadaceae</taxon>
        <taxon>Pseudoalteromonas</taxon>
    </lineage>
</organism>
<evidence type="ECO:0000256" key="2">
    <source>
        <dbReference type="ARBA" id="ARBA00022801"/>
    </source>
</evidence>
<proteinExistence type="inferred from homology"/>
<dbReference type="Proteomes" id="UP000664904">
    <property type="component" value="Chromosome"/>
</dbReference>
<evidence type="ECO:0000313" key="6">
    <source>
        <dbReference type="Proteomes" id="UP000664904"/>
    </source>
</evidence>
<evidence type="ECO:0000259" key="4">
    <source>
        <dbReference type="PROSITE" id="PS51770"/>
    </source>
</evidence>
<evidence type="ECO:0000256" key="3">
    <source>
        <dbReference type="PROSITE-ProRule" id="PRU01106"/>
    </source>
</evidence>
<dbReference type="Pfam" id="PF03061">
    <property type="entry name" value="4HBT"/>
    <property type="match status" value="1"/>
</dbReference>
<keyword evidence="2 3" id="KW-0378">Hydrolase</keyword>
<dbReference type="InterPro" id="IPR033120">
    <property type="entry name" value="HOTDOG_ACOT"/>
</dbReference>
<dbReference type="EMBL" id="CP072133">
    <property type="protein sequence ID" value="QTH71573.1"/>
    <property type="molecule type" value="Genomic_DNA"/>
</dbReference>
<dbReference type="SUPFAM" id="SSF54637">
    <property type="entry name" value="Thioesterase/thiol ester dehydrase-isomerase"/>
    <property type="match status" value="1"/>
</dbReference>
<accession>A0A975HL01</accession>
<dbReference type="CDD" id="cd03442">
    <property type="entry name" value="BFIT_BACH"/>
    <property type="match status" value="1"/>
</dbReference>
<dbReference type="PANTHER" id="PTHR11049">
    <property type="entry name" value="ACYL COENZYME A THIOESTER HYDROLASE"/>
    <property type="match status" value="1"/>
</dbReference>
<keyword evidence="6" id="KW-1185">Reference proteome</keyword>
<name>A0A975HL01_9GAMM</name>
<sequence>MPQHQLTFRFLAEPTDVNFGGKVHGGVVMKWIDQAGYACAAGWSGSYCVTVSVAGVRFHRPILVGQIVEVSAQIAHTGKTSMQIFIRVRCGDPKKQQLVETNHCVISFIAMDQAGYPVEVPKFEPKTEEEKRLELYALKMKDIAIETETLLQNTVVPNSEEE</sequence>
<dbReference type="InterPro" id="IPR040170">
    <property type="entry name" value="Cytosol_ACT"/>
</dbReference>
<evidence type="ECO:0000256" key="1">
    <source>
        <dbReference type="ARBA" id="ARBA00010458"/>
    </source>
</evidence>
<dbReference type="InterPro" id="IPR006683">
    <property type="entry name" value="Thioestr_dom"/>
</dbReference>
<feature type="domain" description="HotDog ACOT-type" evidence="4">
    <location>
        <begin position="2"/>
        <end position="114"/>
    </location>
</feature>